<dbReference type="InterPro" id="IPR026992">
    <property type="entry name" value="DIOX_N"/>
</dbReference>
<dbReference type="GO" id="GO:0051213">
    <property type="term" value="F:dioxygenase activity"/>
    <property type="evidence" value="ECO:0007669"/>
    <property type="project" value="UniProtKB-ARBA"/>
</dbReference>
<keyword evidence="5 6" id="KW-0408">Iron</keyword>
<dbReference type="InterPro" id="IPR027443">
    <property type="entry name" value="IPNS-like_sf"/>
</dbReference>
<dbReference type="PANTHER" id="PTHR10209">
    <property type="entry name" value="OXIDOREDUCTASE, 2OG-FE II OXYGENASE FAMILY PROTEIN"/>
    <property type="match status" value="1"/>
</dbReference>
<proteinExistence type="inferred from homology"/>
<dbReference type="GO" id="GO:0046872">
    <property type="term" value="F:metal ion binding"/>
    <property type="evidence" value="ECO:0007669"/>
    <property type="project" value="UniProtKB-KW"/>
</dbReference>
<dbReference type="PANTHER" id="PTHR10209:SF884">
    <property type="entry name" value="1-AMINOCYCLOPROPANE-1-CARBOXYLATE OXIDASE HOMOLOG 1-LIKE"/>
    <property type="match status" value="1"/>
</dbReference>
<comment type="similarity">
    <text evidence="2 6">Belongs to the iron/ascorbate-dependent oxidoreductase family.</text>
</comment>
<protein>
    <recommendedName>
        <fullName evidence="7">Fe2OG dioxygenase domain-containing protein</fullName>
    </recommendedName>
</protein>
<evidence type="ECO:0000313" key="9">
    <source>
        <dbReference type="Proteomes" id="UP001141552"/>
    </source>
</evidence>
<dbReference type="Pfam" id="PF03171">
    <property type="entry name" value="2OG-FeII_Oxy"/>
    <property type="match status" value="1"/>
</dbReference>
<dbReference type="SUPFAM" id="SSF51197">
    <property type="entry name" value="Clavaminate synthase-like"/>
    <property type="match status" value="1"/>
</dbReference>
<dbReference type="AlphaFoldDB" id="A0A9Q0FWE2"/>
<accession>A0A9Q0FWE2</accession>
<keyword evidence="3 6" id="KW-0479">Metal-binding</keyword>
<dbReference type="InterPro" id="IPR044861">
    <property type="entry name" value="IPNS-like_FE2OG_OXY"/>
</dbReference>
<name>A0A9Q0FWE2_9ROSI</name>
<dbReference type="EMBL" id="JAKUCV010003471">
    <property type="protein sequence ID" value="KAJ4838808.1"/>
    <property type="molecule type" value="Genomic_DNA"/>
</dbReference>
<evidence type="ECO:0000259" key="7">
    <source>
        <dbReference type="PROSITE" id="PS51471"/>
    </source>
</evidence>
<reference evidence="8" key="2">
    <citation type="journal article" date="2023" name="Plants (Basel)">
        <title>Annotation of the Turnera subulata (Passifloraceae) Draft Genome Reveals the S-Locus Evolved after the Divergence of Turneroideae from Passifloroideae in a Stepwise Manner.</title>
        <authorList>
            <person name="Henning P.M."/>
            <person name="Roalson E.H."/>
            <person name="Mir W."/>
            <person name="McCubbin A.G."/>
            <person name="Shore J.S."/>
        </authorList>
    </citation>
    <scope>NUCLEOTIDE SEQUENCE</scope>
    <source>
        <strain evidence="8">F60SS</strain>
    </source>
</reference>
<sequence length="365" mass="41157">MVQNGSYHDREKEIKEFGEANDGVRGLVAEGIQKIPSFFVETEDVVSTIAPSRENSTQFQIPVIDMQGVHEDVGRRRAVVQEMEHASSTWGFFQVVNHGVPKHVMEEMIDRVRQFHEQSPDRKAQYHTRDVARRVMYHSNIDLYARKVANWRDSLVISLRHDGSANPEDYPPVCREIIIKYSEHVTQLGNTLLELLAEALGLKPNHLIDMDCGKAESIMGHYYPACPEPDRTLGGSAHRDPLVFTILQQDHIGGLQVLHKGQWINVTPIPEAFIINIGDLTQLISNDKFKSVDHRVLASSLGPRVSVPCFFPSTASTIHRSFGPIKELLSDENPPIYKEVTVKEYLALFQSRVLGSSSALDLFKL</sequence>
<comment type="cofactor">
    <cofactor evidence="1">
        <name>Fe cation</name>
        <dbReference type="ChEBI" id="CHEBI:24875"/>
    </cofactor>
</comment>
<reference evidence="8" key="1">
    <citation type="submission" date="2022-02" db="EMBL/GenBank/DDBJ databases">
        <authorList>
            <person name="Henning P.M."/>
            <person name="McCubbin A.G."/>
            <person name="Shore J.S."/>
        </authorList>
    </citation>
    <scope>NUCLEOTIDE SEQUENCE</scope>
    <source>
        <strain evidence="8">F60SS</strain>
        <tissue evidence="8">Leaves</tissue>
    </source>
</reference>
<evidence type="ECO:0000256" key="3">
    <source>
        <dbReference type="ARBA" id="ARBA00022723"/>
    </source>
</evidence>
<feature type="domain" description="Fe2OG dioxygenase" evidence="7">
    <location>
        <begin position="214"/>
        <end position="314"/>
    </location>
</feature>
<dbReference type="InterPro" id="IPR005123">
    <property type="entry name" value="Oxoglu/Fe-dep_dioxygenase_dom"/>
</dbReference>
<evidence type="ECO:0000313" key="8">
    <source>
        <dbReference type="EMBL" id="KAJ4838808.1"/>
    </source>
</evidence>
<dbReference type="Gene3D" id="2.60.120.330">
    <property type="entry name" value="B-lactam Antibiotic, Isopenicillin N Synthase, Chain"/>
    <property type="match status" value="1"/>
</dbReference>
<organism evidence="8 9">
    <name type="scientific">Turnera subulata</name>
    <dbReference type="NCBI Taxonomy" id="218843"/>
    <lineage>
        <taxon>Eukaryota</taxon>
        <taxon>Viridiplantae</taxon>
        <taxon>Streptophyta</taxon>
        <taxon>Embryophyta</taxon>
        <taxon>Tracheophyta</taxon>
        <taxon>Spermatophyta</taxon>
        <taxon>Magnoliopsida</taxon>
        <taxon>eudicotyledons</taxon>
        <taxon>Gunneridae</taxon>
        <taxon>Pentapetalae</taxon>
        <taxon>rosids</taxon>
        <taxon>fabids</taxon>
        <taxon>Malpighiales</taxon>
        <taxon>Passifloraceae</taxon>
        <taxon>Turnera</taxon>
    </lineage>
</organism>
<keyword evidence="9" id="KW-1185">Reference proteome</keyword>
<dbReference type="Proteomes" id="UP001141552">
    <property type="component" value="Unassembled WGS sequence"/>
</dbReference>
<dbReference type="PROSITE" id="PS51471">
    <property type="entry name" value="FE2OG_OXY"/>
    <property type="match status" value="1"/>
</dbReference>
<dbReference type="Pfam" id="PF14226">
    <property type="entry name" value="DIOX_N"/>
    <property type="match status" value="1"/>
</dbReference>
<gene>
    <name evidence="8" type="ORF">Tsubulata_011255</name>
</gene>
<evidence type="ECO:0000256" key="4">
    <source>
        <dbReference type="ARBA" id="ARBA00023002"/>
    </source>
</evidence>
<evidence type="ECO:0000256" key="6">
    <source>
        <dbReference type="RuleBase" id="RU003682"/>
    </source>
</evidence>
<dbReference type="OrthoDB" id="288590at2759"/>
<evidence type="ECO:0000256" key="2">
    <source>
        <dbReference type="ARBA" id="ARBA00008056"/>
    </source>
</evidence>
<evidence type="ECO:0000256" key="5">
    <source>
        <dbReference type="ARBA" id="ARBA00023004"/>
    </source>
</evidence>
<comment type="caution">
    <text evidence="8">The sequence shown here is derived from an EMBL/GenBank/DDBJ whole genome shotgun (WGS) entry which is preliminary data.</text>
</comment>
<keyword evidence="4 6" id="KW-0560">Oxidoreductase</keyword>
<dbReference type="FunFam" id="2.60.120.330:FF:000005">
    <property type="entry name" value="1-aminocyclopropane-1-carboxylate oxidase homolog 1"/>
    <property type="match status" value="1"/>
</dbReference>
<evidence type="ECO:0000256" key="1">
    <source>
        <dbReference type="ARBA" id="ARBA00001962"/>
    </source>
</evidence>